<sequence>MGEILGLGLTHYPPLAVTDEHMADILRLTLSDPDIPAEQKDPANWPERMRADWGDDGGTAAAARHRAELVAGMARCREALDAFAPDVVLVWGDDQYETFREEVVPSFCLMAYEDMEVRPLEPAGSRGVPNPWGRPADMPMLMRGAPDIGREVAAHLLDAGFDIAYSYRKPDGVPFPHAMANTQLYLDYDHAGTEFPYPVLPMAVNCYGRHVIARKGGIAKFADIATERLDPPGPTPARCYALGAALASALRDGPHRVALVASSSWSHAFLVDDNWHLRPDTVSDRALYESLAAGDYEAWLKTSADDIVRSGQQEMLLWFCLAGAMAELGHRPTWSTFVETEVLNSNKCFAVFEGNAVSEGNKA</sequence>
<dbReference type="GO" id="GO:0051213">
    <property type="term" value="F:dioxygenase activity"/>
    <property type="evidence" value="ECO:0007669"/>
    <property type="project" value="UniProtKB-KW"/>
</dbReference>
<dbReference type="InterPro" id="IPR004183">
    <property type="entry name" value="Xdiol_dOase_suB"/>
</dbReference>
<feature type="domain" description="Extradiol ring-cleavage dioxygenase class III enzyme subunit B" evidence="1">
    <location>
        <begin position="66"/>
        <end position="327"/>
    </location>
</feature>
<evidence type="ECO:0000313" key="2">
    <source>
        <dbReference type="EMBL" id="MBW0126402.1"/>
    </source>
</evidence>
<dbReference type="RefSeq" id="WP_218588698.1">
    <property type="nucleotide sequence ID" value="NZ_JADQDE010000003.1"/>
</dbReference>
<organism evidence="2 3">
    <name type="scientific">Pseudonocardia oceani</name>
    <dbReference type="NCBI Taxonomy" id="2792013"/>
    <lineage>
        <taxon>Bacteria</taxon>
        <taxon>Bacillati</taxon>
        <taxon>Actinomycetota</taxon>
        <taxon>Actinomycetes</taxon>
        <taxon>Pseudonocardiales</taxon>
        <taxon>Pseudonocardiaceae</taxon>
        <taxon>Pseudonocardia</taxon>
    </lineage>
</organism>
<accession>A0ABS6U2D4</accession>
<keyword evidence="3" id="KW-1185">Reference proteome</keyword>
<protein>
    <submittedName>
        <fullName evidence="2">Extradiol ring-cleavage dioxygenase</fullName>
    </submittedName>
</protein>
<reference evidence="2 3" key="1">
    <citation type="submission" date="2020-11" db="EMBL/GenBank/DDBJ databases">
        <title>Pseudonocardia abyssalis sp. nov. and Pseudonocardia oceani sp. nov., description and phylogenomic analysis of two novel actinomycetes isolated from the deep Southern Ocean.</title>
        <authorList>
            <person name="Parra J."/>
        </authorList>
    </citation>
    <scope>NUCLEOTIDE SEQUENCE [LARGE SCALE GENOMIC DNA]</scope>
    <source>
        <strain evidence="3">KRD185</strain>
    </source>
</reference>
<comment type="caution">
    <text evidence="2">The sequence shown here is derived from an EMBL/GenBank/DDBJ whole genome shotgun (WGS) entry which is preliminary data.</text>
</comment>
<evidence type="ECO:0000313" key="3">
    <source>
        <dbReference type="Proteomes" id="UP000694300"/>
    </source>
</evidence>
<name>A0ABS6U2D4_9PSEU</name>
<evidence type="ECO:0000259" key="1">
    <source>
        <dbReference type="Pfam" id="PF02900"/>
    </source>
</evidence>
<dbReference type="Pfam" id="PF02900">
    <property type="entry name" value="LigB"/>
    <property type="match status" value="1"/>
</dbReference>
<keyword evidence="2" id="KW-0560">Oxidoreductase</keyword>
<keyword evidence="2" id="KW-0223">Dioxygenase</keyword>
<dbReference type="EMBL" id="JADQDF010000001">
    <property type="protein sequence ID" value="MBW0126402.1"/>
    <property type="molecule type" value="Genomic_DNA"/>
</dbReference>
<proteinExistence type="predicted"/>
<gene>
    <name evidence="2" type="ORF">I4I82_01655</name>
</gene>
<dbReference type="Proteomes" id="UP000694300">
    <property type="component" value="Unassembled WGS sequence"/>
</dbReference>